<organism evidence="2">
    <name type="scientific">Cacopsylla melanoneura</name>
    <dbReference type="NCBI Taxonomy" id="428564"/>
    <lineage>
        <taxon>Eukaryota</taxon>
        <taxon>Metazoa</taxon>
        <taxon>Ecdysozoa</taxon>
        <taxon>Arthropoda</taxon>
        <taxon>Hexapoda</taxon>
        <taxon>Insecta</taxon>
        <taxon>Pterygota</taxon>
        <taxon>Neoptera</taxon>
        <taxon>Paraneoptera</taxon>
        <taxon>Hemiptera</taxon>
        <taxon>Sternorrhyncha</taxon>
        <taxon>Psylloidea</taxon>
        <taxon>Psyllidae</taxon>
        <taxon>Psyllinae</taxon>
        <taxon>Cacopsylla</taxon>
    </lineage>
</organism>
<dbReference type="AlphaFoldDB" id="A0A8D8TXN9"/>
<feature type="transmembrane region" description="Helical" evidence="1">
    <location>
        <begin position="24"/>
        <end position="49"/>
    </location>
</feature>
<keyword evidence="1" id="KW-1133">Transmembrane helix</keyword>
<keyword evidence="1" id="KW-0812">Transmembrane</keyword>
<evidence type="ECO:0000256" key="1">
    <source>
        <dbReference type="SAM" id="Phobius"/>
    </source>
</evidence>
<accession>A0A8D8TXN9</accession>
<name>A0A8D8TXN9_9HEMI</name>
<dbReference type="EMBL" id="HBUF01325438">
    <property type="protein sequence ID" value="CAG6695799.1"/>
    <property type="molecule type" value="Transcribed_RNA"/>
</dbReference>
<keyword evidence="1" id="KW-0472">Membrane</keyword>
<reference evidence="2" key="1">
    <citation type="submission" date="2021-05" db="EMBL/GenBank/DDBJ databases">
        <authorList>
            <person name="Alioto T."/>
            <person name="Alioto T."/>
            <person name="Gomez Garrido J."/>
        </authorList>
    </citation>
    <scope>NUCLEOTIDE SEQUENCE</scope>
</reference>
<proteinExistence type="predicted"/>
<protein>
    <submittedName>
        <fullName evidence="2">Uncharacterized protein</fullName>
    </submittedName>
</protein>
<sequence>MAVVKGSDICTWEYNNYIRYLFMYYRIVACVCAHVCFYLFTSMVESLFLLPMNPSPLLSLVMSEVPIELWDSMLVLLNIPLLVLLLYQCTLRNFLVTNEPLALCSLR</sequence>
<evidence type="ECO:0000313" key="2">
    <source>
        <dbReference type="EMBL" id="CAG6695799.1"/>
    </source>
</evidence>
<feature type="transmembrane region" description="Helical" evidence="1">
    <location>
        <begin position="69"/>
        <end position="87"/>
    </location>
</feature>